<proteinExistence type="predicted"/>
<keyword evidence="2" id="KW-1185">Reference proteome</keyword>
<dbReference type="KEGG" id="dpx:DAPPUDRAFT_257527"/>
<reference evidence="1 2" key="1">
    <citation type="journal article" date="2011" name="Science">
        <title>The ecoresponsive genome of Daphnia pulex.</title>
        <authorList>
            <person name="Colbourne J.K."/>
            <person name="Pfrender M.E."/>
            <person name="Gilbert D."/>
            <person name="Thomas W.K."/>
            <person name="Tucker A."/>
            <person name="Oakley T.H."/>
            <person name="Tokishita S."/>
            <person name="Aerts A."/>
            <person name="Arnold G.J."/>
            <person name="Basu M.K."/>
            <person name="Bauer D.J."/>
            <person name="Caceres C.E."/>
            <person name="Carmel L."/>
            <person name="Casola C."/>
            <person name="Choi J.H."/>
            <person name="Detter J.C."/>
            <person name="Dong Q."/>
            <person name="Dusheyko S."/>
            <person name="Eads B.D."/>
            <person name="Frohlich T."/>
            <person name="Geiler-Samerotte K.A."/>
            <person name="Gerlach D."/>
            <person name="Hatcher P."/>
            <person name="Jogdeo S."/>
            <person name="Krijgsveld J."/>
            <person name="Kriventseva E.V."/>
            <person name="Kultz D."/>
            <person name="Laforsch C."/>
            <person name="Lindquist E."/>
            <person name="Lopez J."/>
            <person name="Manak J.R."/>
            <person name="Muller J."/>
            <person name="Pangilinan J."/>
            <person name="Patwardhan R.P."/>
            <person name="Pitluck S."/>
            <person name="Pritham E.J."/>
            <person name="Rechtsteiner A."/>
            <person name="Rho M."/>
            <person name="Rogozin I.B."/>
            <person name="Sakarya O."/>
            <person name="Salamov A."/>
            <person name="Schaack S."/>
            <person name="Shapiro H."/>
            <person name="Shiga Y."/>
            <person name="Skalitzky C."/>
            <person name="Smith Z."/>
            <person name="Souvorov A."/>
            <person name="Sung W."/>
            <person name="Tang Z."/>
            <person name="Tsuchiya D."/>
            <person name="Tu H."/>
            <person name="Vos H."/>
            <person name="Wang M."/>
            <person name="Wolf Y.I."/>
            <person name="Yamagata H."/>
            <person name="Yamada T."/>
            <person name="Ye Y."/>
            <person name="Shaw J.R."/>
            <person name="Andrews J."/>
            <person name="Crease T.J."/>
            <person name="Tang H."/>
            <person name="Lucas S.M."/>
            <person name="Robertson H.M."/>
            <person name="Bork P."/>
            <person name="Koonin E.V."/>
            <person name="Zdobnov E.M."/>
            <person name="Grigoriev I.V."/>
            <person name="Lynch M."/>
            <person name="Boore J.L."/>
        </authorList>
    </citation>
    <scope>NUCLEOTIDE SEQUENCE [LARGE SCALE GENOMIC DNA]</scope>
</reference>
<dbReference type="EMBL" id="GL732625">
    <property type="protein sequence ID" value="EFX70070.1"/>
    <property type="molecule type" value="Genomic_DNA"/>
</dbReference>
<evidence type="ECO:0000313" key="1">
    <source>
        <dbReference type="EMBL" id="EFX70070.1"/>
    </source>
</evidence>
<dbReference type="AlphaFoldDB" id="E9HDR8"/>
<dbReference type="InParanoid" id="E9HDR8"/>
<organism evidence="1 2">
    <name type="scientific">Daphnia pulex</name>
    <name type="common">Water flea</name>
    <dbReference type="NCBI Taxonomy" id="6669"/>
    <lineage>
        <taxon>Eukaryota</taxon>
        <taxon>Metazoa</taxon>
        <taxon>Ecdysozoa</taxon>
        <taxon>Arthropoda</taxon>
        <taxon>Crustacea</taxon>
        <taxon>Branchiopoda</taxon>
        <taxon>Diplostraca</taxon>
        <taxon>Cladocera</taxon>
        <taxon>Anomopoda</taxon>
        <taxon>Daphniidae</taxon>
        <taxon>Daphnia</taxon>
    </lineage>
</organism>
<sequence>MPVPVSLEVSDSIDIFKEAEALSNKMLRLMGLDPFAFKVKSTLVSVIICGTGHSQDYWSGTLKWDFVEDEAKAPFMKMVLQIPVEGGHEGGRCKVELDDQIRLFNVCDGSDRDYHLTTFYSDCDHTFEEVKFGYRLTMQFKLELETTPLLSSLSPSADLKTFLAVNDVLGRGERGNRRGEFGDGASHCQLFVLRTKTLQTSTPQDNL</sequence>
<dbReference type="OrthoDB" id="5971311at2759"/>
<dbReference type="HOGENOM" id="CLU_1327556_0_0_1"/>
<accession>E9HDR8</accession>
<gene>
    <name evidence="1" type="ORF">DAPPUDRAFT_257527</name>
</gene>
<dbReference type="Proteomes" id="UP000000305">
    <property type="component" value="Unassembled WGS sequence"/>
</dbReference>
<evidence type="ECO:0000313" key="2">
    <source>
        <dbReference type="Proteomes" id="UP000000305"/>
    </source>
</evidence>
<dbReference type="PANTHER" id="PTHR33099:SF7">
    <property type="entry name" value="MYND-TYPE DOMAIN-CONTAINING PROTEIN"/>
    <property type="match status" value="1"/>
</dbReference>
<name>E9HDR8_DAPPU</name>
<dbReference type="PANTHER" id="PTHR33099">
    <property type="entry name" value="FE2OG DIOXYGENASE DOMAIN-CONTAINING PROTEIN"/>
    <property type="match status" value="1"/>
</dbReference>
<protein>
    <submittedName>
        <fullName evidence="1">Uncharacterized protein</fullName>
    </submittedName>
</protein>